<dbReference type="EnsemblMetazoa" id="XM_004925864.2">
    <property type="protein sequence ID" value="XP_004925921.1"/>
    <property type="gene ID" value="LOC101742883"/>
</dbReference>
<reference evidence="1" key="2">
    <citation type="submission" date="2022-06" db="UniProtKB">
        <authorList>
            <consortium name="EnsemblMetazoa"/>
        </authorList>
    </citation>
    <scope>IDENTIFICATION</scope>
    <source>
        <strain evidence="1">p50T (Dazao)</strain>
    </source>
</reference>
<dbReference type="Proteomes" id="UP000005204">
    <property type="component" value="Unassembled WGS sequence"/>
</dbReference>
<dbReference type="AlphaFoldDB" id="A0A8R2AKD9"/>
<evidence type="ECO:0000313" key="1">
    <source>
        <dbReference type="EnsemblMetazoa" id="XP_004925920.1"/>
    </source>
</evidence>
<dbReference type="Pfam" id="PF16093">
    <property type="entry name" value="PAC4"/>
    <property type="match status" value="1"/>
</dbReference>
<dbReference type="EnsemblMetazoa" id="XM_012690160.2">
    <property type="protein sequence ID" value="XP_012545614.1"/>
    <property type="gene ID" value="LOC101742883"/>
</dbReference>
<evidence type="ECO:0000313" key="2">
    <source>
        <dbReference type="Proteomes" id="UP000005204"/>
    </source>
</evidence>
<accession>A0A8R2AKD9</accession>
<dbReference type="EnsemblMetazoa" id="XM_004925863.2">
    <property type="protein sequence ID" value="XP_004925920.1"/>
    <property type="gene ID" value="LOC101742883"/>
</dbReference>
<sequence length="140" mass="15387">MTPVNMIEGTSPKIVTSRRRIKYVRSKWRVHEFEIWSTEMICRVVTLRMKDSVLVWLGSKEEPALGELALGVPAPGAPRAALASALLGADGALTTSMARRLAATLNHPAYVACGSMFDRFTLPLVERALITEIKSSPECF</sequence>
<dbReference type="InterPro" id="IPR032157">
    <property type="entry name" value="PAC4"/>
</dbReference>
<dbReference type="GO" id="GO:0043248">
    <property type="term" value="P:proteasome assembly"/>
    <property type="evidence" value="ECO:0007669"/>
    <property type="project" value="InterPro"/>
</dbReference>
<protein>
    <recommendedName>
        <fullName evidence="3">Proteasome assembly chaperone 4</fullName>
    </recommendedName>
</protein>
<dbReference type="EnsemblMetazoa" id="XM_004925862.4">
    <property type="protein sequence ID" value="XP_004925919.1"/>
    <property type="gene ID" value="LOC101742883"/>
</dbReference>
<keyword evidence="2" id="KW-1185">Reference proteome</keyword>
<name>A0A8R2AKD9_BOMMO</name>
<dbReference type="EnsemblMetazoa" id="XM_004925865.1">
    <property type="protein sequence ID" value="XP_004925922.1"/>
    <property type="gene ID" value="LOC101742883"/>
</dbReference>
<evidence type="ECO:0008006" key="3">
    <source>
        <dbReference type="Google" id="ProtNLM"/>
    </source>
</evidence>
<reference evidence="2" key="1">
    <citation type="journal article" date="2008" name="Insect Biochem. Mol. Biol.">
        <title>The genome of a lepidopteran model insect, the silkworm Bombyx mori.</title>
        <authorList>
            <consortium name="International Silkworm Genome Consortium"/>
        </authorList>
    </citation>
    <scope>NUCLEOTIDE SEQUENCE [LARGE SCALE GENOMIC DNA]</scope>
    <source>
        <strain evidence="2">p50T</strain>
    </source>
</reference>
<organism evidence="1 2">
    <name type="scientific">Bombyx mori</name>
    <name type="common">Silk moth</name>
    <dbReference type="NCBI Taxonomy" id="7091"/>
    <lineage>
        <taxon>Eukaryota</taxon>
        <taxon>Metazoa</taxon>
        <taxon>Ecdysozoa</taxon>
        <taxon>Arthropoda</taxon>
        <taxon>Hexapoda</taxon>
        <taxon>Insecta</taxon>
        <taxon>Pterygota</taxon>
        <taxon>Neoptera</taxon>
        <taxon>Endopterygota</taxon>
        <taxon>Lepidoptera</taxon>
        <taxon>Glossata</taxon>
        <taxon>Ditrysia</taxon>
        <taxon>Bombycoidea</taxon>
        <taxon>Bombycidae</taxon>
        <taxon>Bombycinae</taxon>
        <taxon>Bombyx</taxon>
    </lineage>
</organism>
<proteinExistence type="predicted"/>